<evidence type="ECO:0000313" key="2">
    <source>
        <dbReference type="EMBL" id="QTR02660.1"/>
    </source>
</evidence>
<accession>A0A8T8HWT7</accession>
<reference evidence="2" key="1">
    <citation type="submission" date="2021-04" db="EMBL/GenBank/DDBJ databases">
        <title>Saccharothrix algeriensis WGS.</title>
        <authorList>
            <person name="Stuskova K."/>
            <person name="Hakalova E."/>
            <person name="Tebbal A.B."/>
            <person name="Eichmeier A."/>
        </authorList>
    </citation>
    <scope>NUCLEOTIDE SEQUENCE</scope>
    <source>
        <strain evidence="2">NRRL B-24137</strain>
    </source>
</reference>
<dbReference type="InterPro" id="IPR036291">
    <property type="entry name" value="NAD(P)-bd_dom_sf"/>
</dbReference>
<organism evidence="2 3">
    <name type="scientific">Saccharothrix algeriensis</name>
    <dbReference type="NCBI Taxonomy" id="173560"/>
    <lineage>
        <taxon>Bacteria</taxon>
        <taxon>Bacillati</taxon>
        <taxon>Actinomycetota</taxon>
        <taxon>Actinomycetes</taxon>
        <taxon>Pseudonocardiales</taxon>
        <taxon>Pseudonocardiaceae</taxon>
        <taxon>Saccharothrix</taxon>
    </lineage>
</organism>
<dbReference type="AlphaFoldDB" id="A0A8T8HWT7"/>
<dbReference type="InterPro" id="IPR002347">
    <property type="entry name" value="SDR_fam"/>
</dbReference>
<dbReference type="Pfam" id="PF00106">
    <property type="entry name" value="adh_short"/>
    <property type="match status" value="1"/>
</dbReference>
<proteinExistence type="predicted"/>
<dbReference type="EMBL" id="CP072788">
    <property type="protein sequence ID" value="QTR02660.1"/>
    <property type="molecule type" value="Genomic_DNA"/>
</dbReference>
<feature type="compositionally biased region" description="Basic and acidic residues" evidence="1">
    <location>
        <begin position="70"/>
        <end position="96"/>
    </location>
</feature>
<dbReference type="Proteomes" id="UP000671828">
    <property type="component" value="Chromosome"/>
</dbReference>
<protein>
    <submittedName>
        <fullName evidence="2">SDR family NAD(P)-dependent oxidoreductase</fullName>
    </submittedName>
</protein>
<evidence type="ECO:0000256" key="1">
    <source>
        <dbReference type="SAM" id="MobiDB-lite"/>
    </source>
</evidence>
<feature type="region of interest" description="Disordered" evidence="1">
    <location>
        <begin position="62"/>
        <end position="96"/>
    </location>
</feature>
<evidence type="ECO:0000313" key="3">
    <source>
        <dbReference type="Proteomes" id="UP000671828"/>
    </source>
</evidence>
<dbReference type="SUPFAM" id="SSF51735">
    <property type="entry name" value="NAD(P)-binding Rossmann-fold domains"/>
    <property type="match status" value="1"/>
</dbReference>
<sequence>MAALDVDSTGAEITAGLLTRGMAVVADVADSAQVDEAVRSVVETYGRLDILVNNAGIRGGQEADDAVDADALRRDVPGHRPGEALDRPGGDGQHQR</sequence>
<name>A0A8T8HWT7_9PSEU</name>
<gene>
    <name evidence="2" type="ORF">J7S33_26915</name>
</gene>
<dbReference type="Gene3D" id="3.40.50.720">
    <property type="entry name" value="NAD(P)-binding Rossmann-like Domain"/>
    <property type="match status" value="1"/>
</dbReference>